<dbReference type="InterPro" id="IPR016161">
    <property type="entry name" value="Ald_DH/histidinol_DH"/>
</dbReference>
<dbReference type="InterPro" id="IPR050740">
    <property type="entry name" value="Aldehyde_DH_Superfamily"/>
</dbReference>
<dbReference type="AlphaFoldDB" id="A0AAQ0HE96"/>
<dbReference type="EMBL" id="QUMX01000039">
    <property type="protein sequence ID" value="REG34094.1"/>
    <property type="molecule type" value="Genomic_DNA"/>
</dbReference>
<comment type="similarity">
    <text evidence="1">Belongs to the aldehyde dehydrogenase family.</text>
</comment>
<dbReference type="SUPFAM" id="SSF53720">
    <property type="entry name" value="ALDH-like"/>
    <property type="match status" value="1"/>
</dbReference>
<dbReference type="Pfam" id="PF00171">
    <property type="entry name" value="Aldedh"/>
    <property type="match status" value="1"/>
</dbReference>
<dbReference type="Proteomes" id="UP000256794">
    <property type="component" value="Unassembled WGS sequence"/>
</dbReference>
<evidence type="ECO:0000313" key="5">
    <source>
        <dbReference type="Proteomes" id="UP000256794"/>
    </source>
</evidence>
<reference evidence="4 5" key="1">
    <citation type="submission" date="2018-08" db="EMBL/GenBank/DDBJ databases">
        <title>Genomic Encyclopedia of Archaeal and Bacterial Type Strains, Phase II (KMG-II): from individual species to whole genera.</title>
        <authorList>
            <person name="Goeker M."/>
        </authorList>
    </citation>
    <scope>NUCLEOTIDE SEQUENCE [LARGE SCALE GENOMIC DNA]</scope>
    <source>
        <strain evidence="4 5">DSM 582</strain>
    </source>
</reference>
<proteinExistence type="inferred from homology"/>
<dbReference type="Gene3D" id="3.40.309.10">
    <property type="entry name" value="Aldehyde Dehydrogenase, Chain A, domain 2"/>
    <property type="match status" value="1"/>
</dbReference>
<gene>
    <name evidence="4" type="ORF">ATH84_103923</name>
</gene>
<keyword evidence="5" id="KW-1185">Reference proteome</keyword>
<protein>
    <submittedName>
        <fullName evidence="4">Succinate-semialdehyde dehydrogenase/glutarate-semialdehyde dehydrogenase/succinate-semialdehyde dehydrogenase</fullName>
    </submittedName>
</protein>
<evidence type="ECO:0000313" key="4">
    <source>
        <dbReference type="EMBL" id="REG34094.1"/>
    </source>
</evidence>
<dbReference type="GO" id="GO:0004777">
    <property type="term" value="F:succinate-semialdehyde dehydrogenase (NAD+) activity"/>
    <property type="evidence" value="ECO:0007669"/>
    <property type="project" value="TreeGrafter"/>
</dbReference>
<name>A0AAQ0HE96_PARVE</name>
<dbReference type="PANTHER" id="PTHR43353">
    <property type="entry name" value="SUCCINATE-SEMIALDEHYDE DEHYDROGENASE, MITOCHONDRIAL"/>
    <property type="match status" value="1"/>
</dbReference>
<feature type="domain" description="Aldehyde dehydrogenase" evidence="3">
    <location>
        <begin position="1"/>
        <end position="62"/>
    </location>
</feature>
<dbReference type="Gene3D" id="3.40.605.10">
    <property type="entry name" value="Aldehyde Dehydrogenase, Chain A, domain 1"/>
    <property type="match status" value="1"/>
</dbReference>
<sequence>MANARKCRLAGYFYARHPSHVWRVVGMLEIGMVRVNASLISSEVMPFGGVKQSCLGREGSTMASRIA</sequence>
<dbReference type="PANTHER" id="PTHR43353:SF5">
    <property type="entry name" value="SUCCINATE-SEMIALDEHYDE DEHYDROGENASE, MITOCHONDRIAL"/>
    <property type="match status" value="1"/>
</dbReference>
<evidence type="ECO:0000256" key="2">
    <source>
        <dbReference type="ARBA" id="ARBA00023002"/>
    </source>
</evidence>
<comment type="caution">
    <text evidence="4">The sequence shown here is derived from an EMBL/GenBank/DDBJ whole genome shotgun (WGS) entry which is preliminary data.</text>
</comment>
<dbReference type="InterPro" id="IPR015590">
    <property type="entry name" value="Aldehyde_DH_dom"/>
</dbReference>
<evidence type="ECO:0000256" key="1">
    <source>
        <dbReference type="ARBA" id="ARBA00009986"/>
    </source>
</evidence>
<dbReference type="InterPro" id="IPR016163">
    <property type="entry name" value="Ald_DH_C"/>
</dbReference>
<accession>A0AAQ0HE96</accession>
<evidence type="ECO:0000259" key="3">
    <source>
        <dbReference type="Pfam" id="PF00171"/>
    </source>
</evidence>
<dbReference type="InterPro" id="IPR016162">
    <property type="entry name" value="Ald_DH_N"/>
</dbReference>
<dbReference type="GO" id="GO:0009450">
    <property type="term" value="P:gamma-aminobutyric acid catabolic process"/>
    <property type="evidence" value="ECO:0007669"/>
    <property type="project" value="TreeGrafter"/>
</dbReference>
<keyword evidence="2" id="KW-0560">Oxidoreductase</keyword>
<organism evidence="4 5">
    <name type="scientific">Paracoccus versutus</name>
    <name type="common">Thiobacillus versutus</name>
    <dbReference type="NCBI Taxonomy" id="34007"/>
    <lineage>
        <taxon>Bacteria</taxon>
        <taxon>Pseudomonadati</taxon>
        <taxon>Pseudomonadota</taxon>
        <taxon>Alphaproteobacteria</taxon>
        <taxon>Rhodobacterales</taxon>
        <taxon>Paracoccaceae</taxon>
        <taxon>Paracoccus</taxon>
    </lineage>
</organism>